<sequence length="303" mass="32784">MTDSLFDIYLPLIGWTLAGVLLLRALPEMVPKLMGRSLYWVGVPVQVLAFMQRADLTQTVWLVPVIVVSALLAGMMMAGAICWRFPKEQHGSFLLSAVLGNTGFVGLAVAPYLVTDAYLGWVVLFSLAHNIIGSYGLGVVISSYYGDRVKQVSWLTHLKAVTVTPTLWAFGLGMWLQWQQIELLAPVNHGLQMVAKVVAPVALLLVGIRLRQMQSWQGFMAAVPAVTIKALLLPLAVGLGLTGLGIKGMPCLAMVLEAGMPTALAGVILAEEYNVAHKEIIVLSIALSSVGVLITIPLWLWLF</sequence>
<proteinExistence type="predicted"/>
<evidence type="ECO:0000256" key="6">
    <source>
        <dbReference type="ARBA" id="ARBA00023136"/>
    </source>
</evidence>
<dbReference type="Proteomes" id="UP001333818">
    <property type="component" value="Unassembled WGS sequence"/>
</dbReference>
<evidence type="ECO:0000256" key="7">
    <source>
        <dbReference type="SAM" id="Phobius"/>
    </source>
</evidence>
<organism evidence="8 9">
    <name type="scientific">Tumidithrix elongata BACA0141</name>
    <dbReference type="NCBI Taxonomy" id="2716417"/>
    <lineage>
        <taxon>Bacteria</taxon>
        <taxon>Bacillati</taxon>
        <taxon>Cyanobacteriota</taxon>
        <taxon>Cyanophyceae</taxon>
        <taxon>Pseudanabaenales</taxon>
        <taxon>Pseudanabaenaceae</taxon>
        <taxon>Tumidithrix</taxon>
        <taxon>Tumidithrix elongata</taxon>
    </lineage>
</organism>
<evidence type="ECO:0000256" key="4">
    <source>
        <dbReference type="ARBA" id="ARBA00022692"/>
    </source>
</evidence>
<feature type="transmembrane region" description="Helical" evidence="7">
    <location>
        <begin position="120"/>
        <end position="146"/>
    </location>
</feature>
<comment type="subcellular location">
    <subcellularLocation>
        <location evidence="1">Membrane</location>
        <topology evidence="1">Multi-pass membrane protein</topology>
    </subcellularLocation>
</comment>
<keyword evidence="5 7" id="KW-1133">Transmembrane helix</keyword>
<dbReference type="GO" id="GO:0055085">
    <property type="term" value="P:transmembrane transport"/>
    <property type="evidence" value="ECO:0007669"/>
    <property type="project" value="InterPro"/>
</dbReference>
<dbReference type="InterPro" id="IPR004776">
    <property type="entry name" value="Mem_transp_PIN-like"/>
</dbReference>
<keyword evidence="3" id="KW-1003">Cell membrane</keyword>
<feature type="transmembrane region" description="Helical" evidence="7">
    <location>
        <begin position="93"/>
        <end position="114"/>
    </location>
</feature>
<accession>A0AAW9PT60</accession>
<feature type="transmembrane region" description="Helical" evidence="7">
    <location>
        <begin position="6"/>
        <end position="26"/>
    </location>
</feature>
<keyword evidence="6 7" id="KW-0472">Membrane</keyword>
<evidence type="ECO:0000256" key="2">
    <source>
        <dbReference type="ARBA" id="ARBA00022448"/>
    </source>
</evidence>
<evidence type="ECO:0000313" key="8">
    <source>
        <dbReference type="EMBL" id="MEE3717710.1"/>
    </source>
</evidence>
<dbReference type="PANTHER" id="PTHR36838:SF1">
    <property type="entry name" value="SLR1864 PROTEIN"/>
    <property type="match status" value="1"/>
</dbReference>
<gene>
    <name evidence="8" type="ORF">V2H45_13295</name>
</gene>
<dbReference type="Pfam" id="PF03547">
    <property type="entry name" value="Mem_trans"/>
    <property type="match status" value="1"/>
</dbReference>
<dbReference type="GO" id="GO:0016020">
    <property type="term" value="C:membrane"/>
    <property type="evidence" value="ECO:0007669"/>
    <property type="project" value="UniProtKB-SubCell"/>
</dbReference>
<feature type="transmembrane region" description="Helical" evidence="7">
    <location>
        <begin position="222"/>
        <end position="246"/>
    </location>
</feature>
<dbReference type="RefSeq" id="WP_330484141.1">
    <property type="nucleotide sequence ID" value="NZ_JAZBJZ010000050.1"/>
</dbReference>
<protein>
    <submittedName>
        <fullName evidence="8">AEC family transporter</fullName>
    </submittedName>
</protein>
<feature type="transmembrane region" description="Helical" evidence="7">
    <location>
        <begin position="252"/>
        <end position="270"/>
    </location>
</feature>
<evidence type="ECO:0000256" key="1">
    <source>
        <dbReference type="ARBA" id="ARBA00004141"/>
    </source>
</evidence>
<name>A0AAW9PT60_9CYAN</name>
<feature type="transmembrane region" description="Helical" evidence="7">
    <location>
        <begin position="158"/>
        <end position="178"/>
    </location>
</feature>
<comment type="caution">
    <text evidence="8">The sequence shown here is derived from an EMBL/GenBank/DDBJ whole genome shotgun (WGS) entry which is preliminary data.</text>
</comment>
<feature type="transmembrane region" description="Helical" evidence="7">
    <location>
        <begin position="190"/>
        <end position="210"/>
    </location>
</feature>
<feature type="transmembrane region" description="Helical" evidence="7">
    <location>
        <begin position="60"/>
        <end position="81"/>
    </location>
</feature>
<feature type="transmembrane region" description="Helical" evidence="7">
    <location>
        <begin position="282"/>
        <end position="302"/>
    </location>
</feature>
<evidence type="ECO:0000313" key="9">
    <source>
        <dbReference type="Proteomes" id="UP001333818"/>
    </source>
</evidence>
<evidence type="ECO:0000256" key="5">
    <source>
        <dbReference type="ARBA" id="ARBA00022989"/>
    </source>
</evidence>
<reference evidence="8" key="1">
    <citation type="submission" date="2024-01" db="EMBL/GenBank/DDBJ databases">
        <title>Bank of Algae and Cyanobacteria of the Azores (BACA) strain genomes.</title>
        <authorList>
            <person name="Luz R."/>
            <person name="Cordeiro R."/>
            <person name="Fonseca A."/>
            <person name="Goncalves V."/>
        </authorList>
    </citation>
    <scope>NUCLEOTIDE SEQUENCE</scope>
    <source>
        <strain evidence="8">BACA0141</strain>
    </source>
</reference>
<keyword evidence="4 7" id="KW-0812">Transmembrane</keyword>
<keyword evidence="2" id="KW-0813">Transport</keyword>
<dbReference type="EMBL" id="JAZBJZ010000050">
    <property type="protein sequence ID" value="MEE3717710.1"/>
    <property type="molecule type" value="Genomic_DNA"/>
</dbReference>
<dbReference type="AlphaFoldDB" id="A0AAW9PT60"/>
<keyword evidence="9" id="KW-1185">Reference proteome</keyword>
<evidence type="ECO:0000256" key="3">
    <source>
        <dbReference type="ARBA" id="ARBA00022475"/>
    </source>
</evidence>
<dbReference type="PANTHER" id="PTHR36838">
    <property type="entry name" value="AUXIN EFFLUX CARRIER FAMILY PROTEIN"/>
    <property type="match status" value="1"/>
</dbReference>